<accession>A0AA35YDW2</accession>
<dbReference type="AlphaFoldDB" id="A0AA35YDW2"/>
<dbReference type="Proteomes" id="UP001177003">
    <property type="component" value="Chromosome 1"/>
</dbReference>
<protein>
    <submittedName>
        <fullName evidence="1">Uncharacterized protein</fullName>
    </submittedName>
</protein>
<reference evidence="1" key="1">
    <citation type="submission" date="2023-04" db="EMBL/GenBank/DDBJ databases">
        <authorList>
            <person name="Vijverberg K."/>
            <person name="Xiong W."/>
            <person name="Schranz E."/>
        </authorList>
    </citation>
    <scope>NUCLEOTIDE SEQUENCE</scope>
</reference>
<gene>
    <name evidence="1" type="ORF">LSALG_LOCUS9738</name>
</gene>
<organism evidence="1 2">
    <name type="scientific">Lactuca saligna</name>
    <name type="common">Willowleaf lettuce</name>
    <dbReference type="NCBI Taxonomy" id="75948"/>
    <lineage>
        <taxon>Eukaryota</taxon>
        <taxon>Viridiplantae</taxon>
        <taxon>Streptophyta</taxon>
        <taxon>Embryophyta</taxon>
        <taxon>Tracheophyta</taxon>
        <taxon>Spermatophyta</taxon>
        <taxon>Magnoliopsida</taxon>
        <taxon>eudicotyledons</taxon>
        <taxon>Gunneridae</taxon>
        <taxon>Pentapetalae</taxon>
        <taxon>asterids</taxon>
        <taxon>campanulids</taxon>
        <taxon>Asterales</taxon>
        <taxon>Asteraceae</taxon>
        <taxon>Cichorioideae</taxon>
        <taxon>Cichorieae</taxon>
        <taxon>Lactucinae</taxon>
        <taxon>Lactuca</taxon>
    </lineage>
</organism>
<evidence type="ECO:0000313" key="1">
    <source>
        <dbReference type="EMBL" id="CAI9269358.1"/>
    </source>
</evidence>
<evidence type="ECO:0000313" key="2">
    <source>
        <dbReference type="Proteomes" id="UP001177003"/>
    </source>
</evidence>
<dbReference type="EMBL" id="OX465077">
    <property type="protein sequence ID" value="CAI9269358.1"/>
    <property type="molecule type" value="Genomic_DNA"/>
</dbReference>
<keyword evidence="2" id="KW-1185">Reference proteome</keyword>
<name>A0AA35YDW2_LACSI</name>
<proteinExistence type="predicted"/>
<sequence>MLKILSRSKGIKRDHPYLGGHKDKEQQILYFEPKHQTLKSSTHFSGWFCGNQALRKKGLDGLFRWNEKKHMSTKCSMKFPSGDIYYLGSIGNLISGDEKRVKFATEIMKGWGSDFVTWLLMKSLNYLERKKEKTSDKQMILQKAL</sequence>